<name>A0A6J4UN60_9BACT</name>
<proteinExistence type="predicted"/>
<evidence type="ECO:0000313" key="1">
    <source>
        <dbReference type="EMBL" id="CAA9553794.1"/>
    </source>
</evidence>
<reference evidence="1" key="1">
    <citation type="submission" date="2020-02" db="EMBL/GenBank/DDBJ databases">
        <authorList>
            <person name="Meier V. D."/>
        </authorList>
    </citation>
    <scope>NUCLEOTIDE SEQUENCE</scope>
    <source>
        <strain evidence="1">AVDCRST_MAG59</strain>
    </source>
</reference>
<accession>A0A6J4UN60</accession>
<dbReference type="AlphaFoldDB" id="A0A6J4UN60"/>
<protein>
    <submittedName>
        <fullName evidence="1">Uncharacterized protein</fullName>
    </submittedName>
</protein>
<gene>
    <name evidence="1" type="ORF">AVDCRST_MAG59-1995</name>
</gene>
<organism evidence="1">
    <name type="scientific">uncultured Thermomicrobiales bacterium</name>
    <dbReference type="NCBI Taxonomy" id="1645740"/>
    <lineage>
        <taxon>Bacteria</taxon>
        <taxon>Pseudomonadati</taxon>
        <taxon>Thermomicrobiota</taxon>
        <taxon>Thermomicrobia</taxon>
        <taxon>Thermomicrobiales</taxon>
        <taxon>environmental samples</taxon>
    </lineage>
</organism>
<dbReference type="EMBL" id="CADCWF010000124">
    <property type="protein sequence ID" value="CAA9553794.1"/>
    <property type="molecule type" value="Genomic_DNA"/>
</dbReference>
<sequence length="97" mass="10761">MIAERAPGTTERLDAAVAELQGMILSRYPEASFDVAPGTDPDGLYVTATVDVADTDEVFDLIVWRLLDMQVDEGLPVYVLPVRPVERVVAERRERTT</sequence>